<protein>
    <submittedName>
        <fullName evidence="2">Uncharacterized protein</fullName>
    </submittedName>
</protein>
<evidence type="ECO:0000256" key="1">
    <source>
        <dbReference type="SAM" id="MobiDB-lite"/>
    </source>
</evidence>
<comment type="caution">
    <text evidence="2">The sequence shown here is derived from an EMBL/GenBank/DDBJ whole genome shotgun (WGS) entry which is preliminary data.</text>
</comment>
<feature type="region of interest" description="Disordered" evidence="1">
    <location>
        <begin position="1"/>
        <end position="29"/>
    </location>
</feature>
<gene>
    <name evidence="2" type="ORF">EIP91_010081</name>
</gene>
<dbReference type="AlphaFoldDB" id="A0A4R0R8W1"/>
<evidence type="ECO:0000313" key="3">
    <source>
        <dbReference type="Proteomes" id="UP000292702"/>
    </source>
</evidence>
<sequence length="55" mass="5785">ESVERVVGGGEEEEPVGVEEDTIGGDQDDVGLHVKEEKIGVEGGRDVVLGHGWEA</sequence>
<evidence type="ECO:0000313" key="2">
    <source>
        <dbReference type="EMBL" id="TCD60429.1"/>
    </source>
</evidence>
<name>A0A4R0R8W1_9APHY</name>
<organism evidence="2 3">
    <name type="scientific">Steccherinum ochraceum</name>
    <dbReference type="NCBI Taxonomy" id="92696"/>
    <lineage>
        <taxon>Eukaryota</taxon>
        <taxon>Fungi</taxon>
        <taxon>Dikarya</taxon>
        <taxon>Basidiomycota</taxon>
        <taxon>Agaricomycotina</taxon>
        <taxon>Agaricomycetes</taxon>
        <taxon>Polyporales</taxon>
        <taxon>Steccherinaceae</taxon>
        <taxon>Steccherinum</taxon>
    </lineage>
</organism>
<feature type="compositionally biased region" description="Acidic residues" evidence="1">
    <location>
        <begin position="10"/>
        <end position="29"/>
    </location>
</feature>
<dbReference type="EMBL" id="RWJN01000599">
    <property type="protein sequence ID" value="TCD60429.1"/>
    <property type="molecule type" value="Genomic_DNA"/>
</dbReference>
<proteinExistence type="predicted"/>
<accession>A0A4R0R8W1</accession>
<reference evidence="2 3" key="1">
    <citation type="submission" date="2018-11" db="EMBL/GenBank/DDBJ databases">
        <title>Genome assembly of Steccherinum ochraceum LE-BIN_3174, the white-rot fungus of the Steccherinaceae family (The Residual Polyporoid clade, Polyporales, Basidiomycota).</title>
        <authorList>
            <person name="Fedorova T.V."/>
            <person name="Glazunova O.A."/>
            <person name="Landesman E.O."/>
            <person name="Moiseenko K.V."/>
            <person name="Psurtseva N.V."/>
            <person name="Savinova O.S."/>
            <person name="Shakhova N.V."/>
            <person name="Tyazhelova T.V."/>
            <person name="Vasina D.V."/>
        </authorList>
    </citation>
    <scope>NUCLEOTIDE SEQUENCE [LARGE SCALE GENOMIC DNA]</scope>
    <source>
        <strain evidence="2 3">LE-BIN_3174</strain>
    </source>
</reference>
<dbReference type="Proteomes" id="UP000292702">
    <property type="component" value="Unassembled WGS sequence"/>
</dbReference>
<feature type="non-terminal residue" evidence="2">
    <location>
        <position position="1"/>
    </location>
</feature>
<keyword evidence="3" id="KW-1185">Reference proteome</keyword>